<evidence type="ECO:0000313" key="2">
    <source>
        <dbReference type="EMBL" id="MBE9030550.1"/>
    </source>
</evidence>
<dbReference type="EMBL" id="JADEXQ010000038">
    <property type="protein sequence ID" value="MBE9030550.1"/>
    <property type="molecule type" value="Genomic_DNA"/>
</dbReference>
<accession>A0A928VQ47</accession>
<sequence>MESIDIQTLADYYAYFPQPPYLILMFGLVASVLCGLSFQAVLKELLVDWQAKKSTKTLKEMRSWRLLTPFLGIAMGSMFFLAAGVEIFGVPTKFAYGLSALMTVLIARLVWWQLSKVLDLLEEGGSAALDLDTFY</sequence>
<comment type="caution">
    <text evidence="2">The sequence shown here is derived from an EMBL/GenBank/DDBJ whole genome shotgun (WGS) entry which is preliminary data.</text>
</comment>
<feature type="transmembrane region" description="Helical" evidence="1">
    <location>
        <begin position="20"/>
        <end position="42"/>
    </location>
</feature>
<organism evidence="2 3">
    <name type="scientific">Romeriopsis navalis LEGE 11480</name>
    <dbReference type="NCBI Taxonomy" id="2777977"/>
    <lineage>
        <taxon>Bacteria</taxon>
        <taxon>Bacillati</taxon>
        <taxon>Cyanobacteriota</taxon>
        <taxon>Cyanophyceae</taxon>
        <taxon>Leptolyngbyales</taxon>
        <taxon>Leptolyngbyaceae</taxon>
        <taxon>Romeriopsis</taxon>
        <taxon>Romeriopsis navalis</taxon>
    </lineage>
</organism>
<keyword evidence="1" id="KW-0812">Transmembrane</keyword>
<dbReference type="AlphaFoldDB" id="A0A928VQ47"/>
<dbReference type="Proteomes" id="UP000625316">
    <property type="component" value="Unassembled WGS sequence"/>
</dbReference>
<evidence type="ECO:0000313" key="3">
    <source>
        <dbReference type="Proteomes" id="UP000625316"/>
    </source>
</evidence>
<feature type="transmembrane region" description="Helical" evidence="1">
    <location>
        <begin position="94"/>
        <end position="111"/>
    </location>
</feature>
<proteinExistence type="predicted"/>
<reference evidence="2" key="1">
    <citation type="submission" date="2020-10" db="EMBL/GenBank/DDBJ databases">
        <authorList>
            <person name="Castelo-Branco R."/>
            <person name="Eusebio N."/>
            <person name="Adriana R."/>
            <person name="Vieira A."/>
            <person name="Brugerolle De Fraissinette N."/>
            <person name="Rezende De Castro R."/>
            <person name="Schneider M.P."/>
            <person name="Vasconcelos V."/>
            <person name="Leao P.N."/>
        </authorList>
    </citation>
    <scope>NUCLEOTIDE SEQUENCE</scope>
    <source>
        <strain evidence="2">LEGE 11480</strain>
    </source>
</reference>
<feature type="transmembrane region" description="Helical" evidence="1">
    <location>
        <begin position="63"/>
        <end position="88"/>
    </location>
</feature>
<keyword evidence="1" id="KW-0472">Membrane</keyword>
<evidence type="ECO:0000256" key="1">
    <source>
        <dbReference type="SAM" id="Phobius"/>
    </source>
</evidence>
<name>A0A928VQ47_9CYAN</name>
<protein>
    <submittedName>
        <fullName evidence="2">Uncharacterized protein</fullName>
    </submittedName>
</protein>
<keyword evidence="1" id="KW-1133">Transmembrane helix</keyword>
<gene>
    <name evidence="2" type="ORF">IQ266_12500</name>
</gene>
<keyword evidence="3" id="KW-1185">Reference proteome</keyword>